<dbReference type="InterPro" id="IPR036259">
    <property type="entry name" value="MFS_trans_sf"/>
</dbReference>
<feature type="transmembrane region" description="Helical" evidence="7">
    <location>
        <begin position="471"/>
        <end position="492"/>
    </location>
</feature>
<dbReference type="GO" id="GO:0016020">
    <property type="term" value="C:membrane"/>
    <property type="evidence" value="ECO:0007669"/>
    <property type="project" value="UniProtKB-SubCell"/>
</dbReference>
<dbReference type="PANTHER" id="PTHR23506">
    <property type="entry name" value="GH10249P"/>
    <property type="match status" value="1"/>
</dbReference>
<comment type="caution">
    <text evidence="9">The sequence shown here is derived from an EMBL/GenBank/DDBJ whole genome shotgun (WGS) entry which is preliminary data.</text>
</comment>
<feature type="region of interest" description="Disordered" evidence="6">
    <location>
        <begin position="353"/>
        <end position="382"/>
    </location>
</feature>
<feature type="transmembrane region" description="Helical" evidence="7">
    <location>
        <begin position="276"/>
        <end position="297"/>
    </location>
</feature>
<feature type="transmembrane region" description="Helical" evidence="7">
    <location>
        <begin position="186"/>
        <end position="206"/>
    </location>
</feature>
<dbReference type="HOGENOM" id="CLU_001265_51_2_1"/>
<dbReference type="PROSITE" id="PS50850">
    <property type="entry name" value="MFS"/>
    <property type="match status" value="1"/>
</dbReference>
<dbReference type="GO" id="GO:0022857">
    <property type="term" value="F:transmembrane transporter activity"/>
    <property type="evidence" value="ECO:0007669"/>
    <property type="project" value="InterPro"/>
</dbReference>
<dbReference type="PANTHER" id="PTHR23506:SF23">
    <property type="entry name" value="GH10249P"/>
    <property type="match status" value="1"/>
</dbReference>
<feature type="domain" description="Major facilitator superfamily (MFS) profile" evidence="8">
    <location>
        <begin position="148"/>
        <end position="653"/>
    </location>
</feature>
<evidence type="ECO:0000256" key="3">
    <source>
        <dbReference type="ARBA" id="ARBA00022692"/>
    </source>
</evidence>
<evidence type="ECO:0000313" key="9">
    <source>
        <dbReference type="EMBL" id="EJT45552.1"/>
    </source>
</evidence>
<feature type="transmembrane region" description="Helical" evidence="7">
    <location>
        <begin position="563"/>
        <end position="584"/>
    </location>
</feature>
<evidence type="ECO:0000256" key="7">
    <source>
        <dbReference type="SAM" id="Phobius"/>
    </source>
</evidence>
<feature type="compositionally biased region" description="Basic and acidic residues" evidence="6">
    <location>
        <begin position="102"/>
        <end position="111"/>
    </location>
</feature>
<evidence type="ECO:0000256" key="4">
    <source>
        <dbReference type="ARBA" id="ARBA00022989"/>
    </source>
</evidence>
<dbReference type="RefSeq" id="XP_014176682.1">
    <property type="nucleotide sequence ID" value="XM_014321207.1"/>
</dbReference>
<dbReference type="SUPFAM" id="SSF103473">
    <property type="entry name" value="MFS general substrate transporter"/>
    <property type="match status" value="1"/>
</dbReference>
<proteinExistence type="predicted"/>
<evidence type="ECO:0000256" key="2">
    <source>
        <dbReference type="ARBA" id="ARBA00022448"/>
    </source>
</evidence>
<keyword evidence="2" id="KW-0813">Transport</keyword>
<dbReference type="Gene3D" id="1.20.1250.20">
    <property type="entry name" value="MFS general substrate transporter like domains"/>
    <property type="match status" value="2"/>
</dbReference>
<dbReference type="Pfam" id="PF07690">
    <property type="entry name" value="MFS_1"/>
    <property type="match status" value="2"/>
</dbReference>
<feature type="compositionally biased region" description="Basic and acidic residues" evidence="6">
    <location>
        <begin position="41"/>
        <end position="69"/>
    </location>
</feature>
<dbReference type="Proteomes" id="UP000002748">
    <property type="component" value="Unassembled WGS sequence"/>
</dbReference>
<gene>
    <name evidence="9" type="ORF">A1Q1_05998</name>
</gene>
<feature type="region of interest" description="Disordered" evidence="6">
    <location>
        <begin position="1"/>
        <end position="114"/>
    </location>
</feature>
<dbReference type="CDD" id="cd17325">
    <property type="entry name" value="MFS_MdtG_SLC18_like"/>
    <property type="match status" value="1"/>
</dbReference>
<keyword evidence="4 7" id="KW-1133">Transmembrane helix</keyword>
<evidence type="ECO:0000256" key="5">
    <source>
        <dbReference type="ARBA" id="ARBA00023136"/>
    </source>
</evidence>
<reference evidence="9 10" key="1">
    <citation type="journal article" date="2012" name="Eukaryot. Cell">
        <title>Draft genome sequence of CBS 2479, the standard type strain of Trichosporon asahii.</title>
        <authorList>
            <person name="Yang R.Y."/>
            <person name="Li H.T."/>
            <person name="Zhu H."/>
            <person name="Zhou G.P."/>
            <person name="Wang M."/>
            <person name="Wang L."/>
        </authorList>
    </citation>
    <scope>NUCLEOTIDE SEQUENCE [LARGE SCALE GENOMIC DNA]</scope>
    <source>
        <strain evidence="10">ATCC 90039 / CBS 2479 / JCM 2466 / KCTC 7840 / NCYC 2677 / UAMH 7654</strain>
    </source>
</reference>
<evidence type="ECO:0000256" key="1">
    <source>
        <dbReference type="ARBA" id="ARBA00004141"/>
    </source>
</evidence>
<feature type="transmembrane region" description="Helical" evidence="7">
    <location>
        <begin position="245"/>
        <end position="264"/>
    </location>
</feature>
<dbReference type="EMBL" id="ALBS01000324">
    <property type="protein sequence ID" value="EJT45552.1"/>
    <property type="molecule type" value="Genomic_DNA"/>
</dbReference>
<feature type="transmembrane region" description="Helical" evidence="7">
    <location>
        <begin position="144"/>
        <end position="166"/>
    </location>
</feature>
<organism evidence="9 10">
    <name type="scientific">Trichosporon asahii var. asahii (strain ATCC 90039 / CBS 2479 / JCM 2466 / KCTC 7840 / NBRC 103889/ NCYC 2677 / UAMH 7654)</name>
    <name type="common">Yeast</name>
    <dbReference type="NCBI Taxonomy" id="1186058"/>
    <lineage>
        <taxon>Eukaryota</taxon>
        <taxon>Fungi</taxon>
        <taxon>Dikarya</taxon>
        <taxon>Basidiomycota</taxon>
        <taxon>Agaricomycotina</taxon>
        <taxon>Tremellomycetes</taxon>
        <taxon>Trichosporonales</taxon>
        <taxon>Trichosporonaceae</taxon>
        <taxon>Trichosporon</taxon>
    </lineage>
</organism>
<feature type="transmembrane region" description="Helical" evidence="7">
    <location>
        <begin position="303"/>
        <end position="324"/>
    </location>
</feature>
<dbReference type="KEGG" id="tasa:A1Q1_05998"/>
<feature type="transmembrane region" description="Helical" evidence="7">
    <location>
        <begin position="434"/>
        <end position="451"/>
    </location>
</feature>
<keyword evidence="3 7" id="KW-0812">Transmembrane</keyword>
<keyword evidence="5 7" id="KW-0472">Membrane</keyword>
<feature type="transmembrane region" description="Helical" evidence="7">
    <location>
        <begin position="218"/>
        <end position="239"/>
    </location>
</feature>
<evidence type="ECO:0000259" key="8">
    <source>
        <dbReference type="PROSITE" id="PS50850"/>
    </source>
</evidence>
<name>J6ES64_TRIAS</name>
<comment type="subcellular location">
    <subcellularLocation>
        <location evidence="1">Membrane</location>
        <topology evidence="1">Multi-pass membrane protein</topology>
    </subcellularLocation>
</comment>
<dbReference type="InterPro" id="IPR020846">
    <property type="entry name" value="MFS_dom"/>
</dbReference>
<evidence type="ECO:0000256" key="6">
    <source>
        <dbReference type="SAM" id="MobiDB-lite"/>
    </source>
</evidence>
<dbReference type="InterPro" id="IPR050930">
    <property type="entry name" value="MFS_Vesicular_Transporter"/>
</dbReference>
<dbReference type="GeneID" id="25989510"/>
<feature type="transmembrane region" description="Helical" evidence="7">
    <location>
        <begin position="499"/>
        <end position="517"/>
    </location>
</feature>
<protein>
    <recommendedName>
        <fullName evidence="8">Major facilitator superfamily (MFS) profile domain-containing protein</fullName>
    </recommendedName>
</protein>
<evidence type="ECO:0000313" key="10">
    <source>
        <dbReference type="Proteomes" id="UP000002748"/>
    </source>
</evidence>
<dbReference type="InterPro" id="IPR011701">
    <property type="entry name" value="MFS"/>
</dbReference>
<dbReference type="VEuPathDB" id="FungiDB:A1Q1_05998"/>
<sequence length="724" mass="77764">MSANQPAQADPPPGPGASGPTGTSGVAPLGLDTPTTTIDGYEVKPDSLPEGEGEKTIAWREEKLEKLEELEPTIPSSSDGKSDGKLDATGASHTGLSGHGGKSSDGDEKNPGHSGFVAFGKKMGELFGVFTPKGRPPGLKWRSASWFITAVVAVGVTMDVLAYAIIVPVLPYRLQALGHTGIAGKMTWLLFAYSAGIFICTFPVAFFFHRYPFRRGPLIVAVLVMEGSFVMFMLANPYWCMIVSRFLQGACSCVVWSVGLALICENIPEADMGKHLGMAVSGMSIGATIAPPIGGALYKHLGWHAPFIFCIIVCGVDLAARILVVERKDLPKWGVKLDAEGNVIDWGRGEETAETKTTFSGDTKVAHPPPSEPIGAEPHVKPTDPEDIDVIARGGALETAIAREHVEENAMLPEKPVELGPIQVLITLAKIPRGTVAFLLVFIFGFIIGAYDATLTLRVEQVWNKDSDFVGLIYLAAAAPAFFCGPISGYLADRIGPEVVLIPCLILVLPWMPLMILKTSLPGFMVFFAVLNCVATVLNVIASIEMAIASKYRPGISEIHEFAALNLAFAVSSAIGAIVGGQIYDAASNGWAIIDFGLGRVDRVDHGRREANYTDLPARIPRGQGSRRVSGNVIPDVYPMPIASTMPYGPDIPDSVRESMENPFDDPKELNDEQIDERIHTPLRPRPAPLHCFPPSERDAIAEKRRLKAMGKEPEADAVVVEEA</sequence>
<accession>J6ES64</accession>
<feature type="transmembrane region" description="Helical" evidence="7">
    <location>
        <begin position="523"/>
        <end position="542"/>
    </location>
</feature>
<dbReference type="AlphaFoldDB" id="J6ES64"/>
<dbReference type="OrthoDB" id="440553at2759"/>